<sequence>MVGQLWLSSISNYPKTGLLFYSRFKSDFFQSLYGRTDSHYEIIIPENYGICQVDRSRIFPRNRDSRNWFLDRYQVL</sequence>
<evidence type="ECO:0000313" key="2">
    <source>
        <dbReference type="Proteomes" id="UP001050975"/>
    </source>
</evidence>
<organism evidence="1 2">
    <name type="scientific">Microseira wollei NIES-4236</name>
    <dbReference type="NCBI Taxonomy" id="2530354"/>
    <lineage>
        <taxon>Bacteria</taxon>
        <taxon>Bacillati</taxon>
        <taxon>Cyanobacteriota</taxon>
        <taxon>Cyanophyceae</taxon>
        <taxon>Oscillatoriophycideae</taxon>
        <taxon>Aerosakkonematales</taxon>
        <taxon>Aerosakkonemataceae</taxon>
        <taxon>Microseira</taxon>
    </lineage>
</organism>
<name>A0AAV3XCB5_9CYAN</name>
<keyword evidence="2" id="KW-1185">Reference proteome</keyword>
<dbReference type="EMBL" id="BLAY01000083">
    <property type="protein sequence ID" value="GET40163.1"/>
    <property type="molecule type" value="Genomic_DNA"/>
</dbReference>
<proteinExistence type="predicted"/>
<comment type="caution">
    <text evidence="1">The sequence shown here is derived from an EMBL/GenBank/DDBJ whole genome shotgun (WGS) entry which is preliminary data.</text>
</comment>
<reference evidence="1" key="1">
    <citation type="submission" date="2019-10" db="EMBL/GenBank/DDBJ databases">
        <title>Draft genome sequece of Microseira wollei NIES-4236.</title>
        <authorList>
            <person name="Yamaguchi H."/>
            <person name="Suzuki S."/>
            <person name="Kawachi M."/>
        </authorList>
    </citation>
    <scope>NUCLEOTIDE SEQUENCE</scope>
    <source>
        <strain evidence="1">NIES-4236</strain>
    </source>
</reference>
<protein>
    <submittedName>
        <fullName evidence="1">Uncharacterized protein</fullName>
    </submittedName>
</protein>
<accession>A0AAV3XCB5</accession>
<evidence type="ECO:0000313" key="1">
    <source>
        <dbReference type="EMBL" id="GET40163.1"/>
    </source>
</evidence>
<dbReference type="AlphaFoldDB" id="A0AAV3XCB5"/>
<dbReference type="Proteomes" id="UP001050975">
    <property type="component" value="Unassembled WGS sequence"/>
</dbReference>
<gene>
    <name evidence="1" type="ORF">MiSe_49710</name>
</gene>